<dbReference type="GO" id="GO:0000287">
    <property type="term" value="F:magnesium ion binding"/>
    <property type="evidence" value="ECO:0007669"/>
    <property type="project" value="TreeGrafter"/>
</dbReference>
<dbReference type="OrthoDB" id="9806027at2"/>
<dbReference type="SFLD" id="SFLDG01144">
    <property type="entry name" value="C2.B.4:_PGP_Like"/>
    <property type="match status" value="1"/>
</dbReference>
<gene>
    <name evidence="1" type="ORF">HMPREF9257_0791</name>
</gene>
<dbReference type="CDD" id="cd07516">
    <property type="entry name" value="HAD_Pase"/>
    <property type="match status" value="1"/>
</dbReference>
<reference evidence="1 2" key="1">
    <citation type="submission" date="2010-10" db="EMBL/GenBank/DDBJ databases">
        <authorList>
            <person name="Durkin A.S."/>
            <person name="Madupu R."/>
            <person name="Torralba M."/>
            <person name="Gillis M."/>
            <person name="Methe B."/>
            <person name="Sutton G."/>
            <person name="Nelson K.E."/>
        </authorList>
    </citation>
    <scope>NUCLEOTIDE SEQUENCE [LARGE SCALE GENOMIC DNA]</scope>
    <source>
        <strain evidence="1 2">ACS-139-V-Col8</strain>
    </source>
</reference>
<dbReference type="GO" id="GO:0005829">
    <property type="term" value="C:cytosol"/>
    <property type="evidence" value="ECO:0007669"/>
    <property type="project" value="TreeGrafter"/>
</dbReference>
<dbReference type="EMBL" id="AENN01000012">
    <property type="protein sequence ID" value="EFR31456.1"/>
    <property type="molecule type" value="Genomic_DNA"/>
</dbReference>
<organism evidence="1 2">
    <name type="scientific">Eremococcus coleocola ACS-139-V-Col8</name>
    <dbReference type="NCBI Taxonomy" id="908337"/>
    <lineage>
        <taxon>Bacteria</taxon>
        <taxon>Bacillati</taxon>
        <taxon>Bacillota</taxon>
        <taxon>Bacilli</taxon>
        <taxon>Lactobacillales</taxon>
        <taxon>Aerococcaceae</taxon>
        <taxon>Eremococcus</taxon>
    </lineage>
</organism>
<dbReference type="SFLD" id="SFLDG01140">
    <property type="entry name" value="C2.B:_Phosphomannomutase_and_P"/>
    <property type="match status" value="1"/>
</dbReference>
<dbReference type="Proteomes" id="UP000005990">
    <property type="component" value="Unassembled WGS sequence"/>
</dbReference>
<dbReference type="Gene3D" id="3.30.1240.10">
    <property type="match status" value="1"/>
</dbReference>
<dbReference type="PROSITE" id="PS01229">
    <property type="entry name" value="COF_2"/>
    <property type="match status" value="1"/>
</dbReference>
<accession>E4KNL1</accession>
<dbReference type="NCBIfam" id="TIGR01484">
    <property type="entry name" value="HAD-SF-IIB"/>
    <property type="match status" value="1"/>
</dbReference>
<proteinExistence type="predicted"/>
<dbReference type="NCBIfam" id="TIGR00099">
    <property type="entry name" value="Cof-subfamily"/>
    <property type="match status" value="1"/>
</dbReference>
<dbReference type="GO" id="GO:0016791">
    <property type="term" value="F:phosphatase activity"/>
    <property type="evidence" value="ECO:0007669"/>
    <property type="project" value="TreeGrafter"/>
</dbReference>
<comment type="caution">
    <text evidence="1">The sequence shown here is derived from an EMBL/GenBank/DDBJ whole genome shotgun (WGS) entry which is preliminary data.</text>
</comment>
<evidence type="ECO:0000313" key="1">
    <source>
        <dbReference type="EMBL" id="EFR31456.1"/>
    </source>
</evidence>
<evidence type="ECO:0000313" key="2">
    <source>
        <dbReference type="Proteomes" id="UP000005990"/>
    </source>
</evidence>
<name>E4KNL1_9LACT</name>
<dbReference type="PROSITE" id="PS01228">
    <property type="entry name" value="COF_1"/>
    <property type="match status" value="1"/>
</dbReference>
<dbReference type="PANTHER" id="PTHR10000">
    <property type="entry name" value="PHOSPHOSERINE PHOSPHATASE"/>
    <property type="match status" value="1"/>
</dbReference>
<dbReference type="Pfam" id="PF08282">
    <property type="entry name" value="Hydrolase_3"/>
    <property type="match status" value="1"/>
</dbReference>
<keyword evidence="1" id="KW-0378">Hydrolase</keyword>
<sequence length="287" mass="32237">MIKVFASDMDGTLLNEYHVLSERTVKAIKALQAAGIEFIIATGRAYHSALPLLEANGIKCSFITLNGAVLWDQEGKIHNPTPIEYQEVLNMVDYLKTNQINYSFMSMDNIYIKDKAAHQTRMRKFFEEEAKRKKVDLSEISQAQLVANEKYLKSLDEYDLNPDHSPMKIMIFSDEAQVLQDFQAQFGQISSLDITSSAPDNLEITHKKAQKGIAIQAYLKEKGINMDQVAAIGDSLNDRSMLRMARYSFAMENGVEPVKKIAKYLAAPNTQDGVAQVIEAILAGEYQ</sequence>
<keyword evidence="2" id="KW-1185">Reference proteome</keyword>
<dbReference type="SUPFAM" id="SSF56784">
    <property type="entry name" value="HAD-like"/>
    <property type="match status" value="1"/>
</dbReference>
<dbReference type="RefSeq" id="WP_006418095.1">
    <property type="nucleotide sequence ID" value="NZ_AENN01000012.1"/>
</dbReference>
<dbReference type="InterPro" id="IPR000150">
    <property type="entry name" value="Cof"/>
</dbReference>
<dbReference type="SFLD" id="SFLDS00003">
    <property type="entry name" value="Haloacid_Dehalogenase"/>
    <property type="match status" value="1"/>
</dbReference>
<protein>
    <submittedName>
        <fullName evidence="1">Cof-like hydrolase</fullName>
    </submittedName>
</protein>
<dbReference type="eggNOG" id="COG0561">
    <property type="taxonomic scope" value="Bacteria"/>
</dbReference>
<dbReference type="PANTHER" id="PTHR10000:SF55">
    <property type="entry name" value="5-AMINO-6-(5-PHOSPHO-D-RIBITYLAMINO)URACIL PHOSPHATASE YCSE"/>
    <property type="match status" value="1"/>
</dbReference>
<dbReference type="STRING" id="908337.HMPREF9257_0791"/>
<dbReference type="InterPro" id="IPR023214">
    <property type="entry name" value="HAD_sf"/>
</dbReference>
<dbReference type="InterPro" id="IPR006379">
    <property type="entry name" value="HAD-SF_hydro_IIB"/>
</dbReference>
<dbReference type="AlphaFoldDB" id="E4KNL1"/>
<dbReference type="Gene3D" id="3.40.50.1000">
    <property type="entry name" value="HAD superfamily/HAD-like"/>
    <property type="match status" value="1"/>
</dbReference>
<dbReference type="InterPro" id="IPR036412">
    <property type="entry name" value="HAD-like_sf"/>
</dbReference>